<comment type="catalytic activity">
    <reaction evidence="8">
        <text>N(4)-(alpha-D-Man-(1-&gt;2)-alpha-D-Man-(1-&gt;2)-alpha-D-Man-(1-&gt;3)-[alpha-D-Man-(1-&gt;3)-[alpha-D-Man-(1-&gt;2)-alpha-D-Man-(1-&gt;6)]-alpha-D-Man-(1-&gt;6)]-beta-D-Man-(1-&gt;4)-beta-D-GlcNAc-(1-&gt;4)-beta-D-GlcNAc)-L-asparaginyl-[protein] (N-glucan mannose isomer 8A1,2,3B1,3) + 3 H2O = N(4)-(alpha-D-Man-(1-&gt;3)-[alpha-D-Man-(1-&gt;3)-[alpha-D-Man-(1-&gt;6)]-alpha-D-Man-(1-&gt;6)]-beta-D-Man-(1-&gt;4)-beta-D-GlcNAc-(1-&gt;4)-beta-D-GlcNAc)-L-asparaginyl-[protein] (N-glucan mannose isomer 5A1,2) + 3 beta-D-mannose</text>
        <dbReference type="Rhea" id="RHEA:56028"/>
        <dbReference type="Rhea" id="RHEA-COMP:14358"/>
        <dbReference type="Rhea" id="RHEA-COMP:14367"/>
        <dbReference type="ChEBI" id="CHEBI:15377"/>
        <dbReference type="ChEBI" id="CHEBI:28563"/>
        <dbReference type="ChEBI" id="CHEBI:59087"/>
        <dbReference type="ChEBI" id="CHEBI:60628"/>
        <dbReference type="EC" id="3.2.1.113"/>
    </reaction>
</comment>
<sequence>MDHLSCFVPGMLAIGSRIFEDPEDLVIAEGLLETCVHMYLTSNTGLSPETWTFQSGKPWDPTTYKRYSDWRQASPDMQNRLDLSAALKKLDNAIKEQVNDLLDRAVDTLEKRKFGPRLSGIFTGDGSYLLRPETVESLFVLYRVTGNPKYQEYGWEIWQAIEKYCKTDSAYTAVRNVNFDISNMHPRAISSIHKDSMESFFFAETLKYLYLLFSSPEVISLDKYVFNTEAHPFLRRSNNFDTQVLSSPRA</sequence>
<dbReference type="EC" id="3.2.1.-" evidence="12"/>
<name>A0A8H7PK75_MORIS</name>
<comment type="pathway">
    <text evidence="2">Protein modification; protein glycosylation.</text>
</comment>
<dbReference type="PANTHER" id="PTHR11742:SF55">
    <property type="entry name" value="ENDOPLASMIC RETICULUM MANNOSYL-OLIGOSACCHARIDE 1,2-ALPHA-MANNOSIDASE"/>
    <property type="match status" value="1"/>
</dbReference>
<keyword evidence="7 11" id="KW-1015">Disulfide bond</keyword>
<dbReference type="GO" id="GO:0005975">
    <property type="term" value="P:carbohydrate metabolic process"/>
    <property type="evidence" value="ECO:0007669"/>
    <property type="project" value="InterPro"/>
</dbReference>
<dbReference type="EMBL" id="JAEPQZ010000011">
    <property type="protein sequence ID" value="KAG2175378.1"/>
    <property type="molecule type" value="Genomic_DNA"/>
</dbReference>
<comment type="cofactor">
    <cofactor evidence="1 10">
        <name>Ca(2+)</name>
        <dbReference type="ChEBI" id="CHEBI:29108"/>
    </cofactor>
</comment>
<evidence type="ECO:0000256" key="8">
    <source>
        <dbReference type="ARBA" id="ARBA00047669"/>
    </source>
</evidence>
<dbReference type="OrthoDB" id="8118055at2759"/>
<feature type="binding site" evidence="10">
    <location>
        <position position="228"/>
    </location>
    <ligand>
        <name>Ca(2+)</name>
        <dbReference type="ChEBI" id="CHEBI:29108"/>
    </ligand>
</feature>
<evidence type="ECO:0000256" key="2">
    <source>
        <dbReference type="ARBA" id="ARBA00004922"/>
    </source>
</evidence>
<dbReference type="Gene3D" id="1.50.10.10">
    <property type="match status" value="1"/>
</dbReference>
<dbReference type="Pfam" id="PF01532">
    <property type="entry name" value="Glyco_hydro_47"/>
    <property type="match status" value="1"/>
</dbReference>
<evidence type="ECO:0000256" key="7">
    <source>
        <dbReference type="ARBA" id="ARBA00023157"/>
    </source>
</evidence>
<keyword evidence="4 10" id="KW-0479">Metal-binding</keyword>
<comment type="similarity">
    <text evidence="3 12">Belongs to the glycosyl hydrolase 47 family.</text>
</comment>
<dbReference type="AlphaFoldDB" id="A0A8H7PK75"/>
<dbReference type="GO" id="GO:0016020">
    <property type="term" value="C:membrane"/>
    <property type="evidence" value="ECO:0007669"/>
    <property type="project" value="InterPro"/>
</dbReference>
<dbReference type="Proteomes" id="UP000654370">
    <property type="component" value="Unassembled WGS sequence"/>
</dbReference>
<keyword evidence="12" id="KW-0326">Glycosidase</keyword>
<dbReference type="GO" id="GO:0005509">
    <property type="term" value="F:calcium ion binding"/>
    <property type="evidence" value="ECO:0007669"/>
    <property type="project" value="InterPro"/>
</dbReference>
<keyword evidence="6 10" id="KW-0106">Calcium</keyword>
<evidence type="ECO:0000256" key="10">
    <source>
        <dbReference type="PIRSR" id="PIRSR601382-2"/>
    </source>
</evidence>
<evidence type="ECO:0000256" key="4">
    <source>
        <dbReference type="ARBA" id="ARBA00022723"/>
    </source>
</evidence>
<gene>
    <name evidence="13" type="ORF">INT43_001025</name>
</gene>
<dbReference type="PANTHER" id="PTHR11742">
    <property type="entry name" value="MANNOSYL-OLIGOSACCHARIDE ALPHA-1,2-MANNOSIDASE-RELATED"/>
    <property type="match status" value="1"/>
</dbReference>
<reference evidence="13" key="1">
    <citation type="submission" date="2020-12" db="EMBL/GenBank/DDBJ databases">
        <title>Metabolic potential, ecology and presence of endohyphal bacteria is reflected in genomic diversity of Mucoromycotina.</title>
        <authorList>
            <person name="Muszewska A."/>
            <person name="Okrasinska A."/>
            <person name="Steczkiewicz K."/>
            <person name="Drgas O."/>
            <person name="Orlowska M."/>
            <person name="Perlinska-Lenart U."/>
            <person name="Aleksandrzak-Piekarczyk T."/>
            <person name="Szatraj K."/>
            <person name="Zielenkiewicz U."/>
            <person name="Pilsyk S."/>
            <person name="Malc E."/>
            <person name="Mieczkowski P."/>
            <person name="Kruszewska J.S."/>
            <person name="Biernat P."/>
            <person name="Pawlowska J."/>
        </authorList>
    </citation>
    <scope>NUCLEOTIDE SEQUENCE</scope>
    <source>
        <strain evidence="13">WA0000067209</strain>
    </source>
</reference>
<evidence type="ECO:0000313" key="13">
    <source>
        <dbReference type="EMBL" id="KAG2175378.1"/>
    </source>
</evidence>
<organism evidence="13 14">
    <name type="scientific">Mortierella isabellina</name>
    <name type="common">Filamentous fungus</name>
    <name type="synonym">Umbelopsis isabellina</name>
    <dbReference type="NCBI Taxonomy" id="91625"/>
    <lineage>
        <taxon>Eukaryota</taxon>
        <taxon>Fungi</taxon>
        <taxon>Fungi incertae sedis</taxon>
        <taxon>Mucoromycota</taxon>
        <taxon>Mucoromycotina</taxon>
        <taxon>Umbelopsidomycetes</taxon>
        <taxon>Umbelopsidales</taxon>
        <taxon>Umbelopsidaceae</taxon>
        <taxon>Umbelopsis</taxon>
    </lineage>
</organism>
<dbReference type="PRINTS" id="PR00747">
    <property type="entry name" value="GLYHDRLASE47"/>
</dbReference>
<evidence type="ECO:0000256" key="6">
    <source>
        <dbReference type="ARBA" id="ARBA00022837"/>
    </source>
</evidence>
<dbReference type="GO" id="GO:0005783">
    <property type="term" value="C:endoplasmic reticulum"/>
    <property type="evidence" value="ECO:0007669"/>
    <property type="project" value="TreeGrafter"/>
</dbReference>
<feature type="disulfide bond" evidence="11">
    <location>
        <begin position="6"/>
        <end position="35"/>
    </location>
</feature>
<dbReference type="GO" id="GO:0036503">
    <property type="term" value="P:ERAD pathway"/>
    <property type="evidence" value="ECO:0007669"/>
    <property type="project" value="UniProtKB-ARBA"/>
</dbReference>
<protein>
    <recommendedName>
        <fullName evidence="12">alpha-1,2-Mannosidase</fullName>
        <ecNumber evidence="12">3.2.1.-</ecNumber>
    </recommendedName>
</protein>
<evidence type="ECO:0000256" key="3">
    <source>
        <dbReference type="ARBA" id="ARBA00007658"/>
    </source>
</evidence>
<keyword evidence="5 12" id="KW-0378">Hydrolase</keyword>
<evidence type="ECO:0000256" key="1">
    <source>
        <dbReference type="ARBA" id="ARBA00001913"/>
    </source>
</evidence>
<dbReference type="SUPFAM" id="SSF48225">
    <property type="entry name" value="Seven-hairpin glycosidases"/>
    <property type="match status" value="1"/>
</dbReference>
<comment type="catalytic activity">
    <reaction evidence="9">
        <text>N(4)-(alpha-D-Man-(1-&gt;2)-alpha-D-Man-(1-&gt;2)-alpha-D-Man-(1-&gt;3)-[alpha-D-Man-(1-&gt;2)-alpha-D-Man-(1-&gt;3)-[alpha-D-Man-(1-&gt;2)-alpha-D-Man-(1-&gt;6)]-alpha-D-Man-(1-&gt;6)]-beta-D-Man-(1-&gt;4)-beta-D-GlcNAc-(1-&gt;4)-beta-D-GlcNAc)-L-asparaginyl-[protein] (N-glucan mannose isomer 9A1,2,3B1,2,3) + 4 H2O = N(4)-(alpha-D-Man-(1-&gt;3)-[alpha-D-Man-(1-&gt;3)-[alpha-D-Man-(1-&gt;6)]-alpha-D-Man-(1-&gt;6)]-beta-D-Man-(1-&gt;4)-beta-D-GlcNAc-(1-&gt;4)-beta-D-GlcNAc)-L-asparaginyl-[protein] (N-glucan mannose isomer 5A1,2) + 4 beta-D-mannose</text>
        <dbReference type="Rhea" id="RHEA:56008"/>
        <dbReference type="Rhea" id="RHEA-COMP:14356"/>
        <dbReference type="Rhea" id="RHEA-COMP:14367"/>
        <dbReference type="ChEBI" id="CHEBI:15377"/>
        <dbReference type="ChEBI" id="CHEBI:28563"/>
        <dbReference type="ChEBI" id="CHEBI:59087"/>
        <dbReference type="ChEBI" id="CHEBI:139493"/>
        <dbReference type="EC" id="3.2.1.113"/>
    </reaction>
</comment>
<evidence type="ECO:0000256" key="9">
    <source>
        <dbReference type="ARBA" id="ARBA00048605"/>
    </source>
</evidence>
<keyword evidence="14" id="KW-1185">Reference proteome</keyword>
<accession>A0A8H7PK75</accession>
<dbReference type="InterPro" id="IPR050749">
    <property type="entry name" value="Glycosyl_Hydrolase_47"/>
</dbReference>
<evidence type="ECO:0000256" key="11">
    <source>
        <dbReference type="PIRSR" id="PIRSR601382-3"/>
    </source>
</evidence>
<proteinExistence type="inferred from homology"/>
<dbReference type="InterPro" id="IPR001382">
    <property type="entry name" value="Glyco_hydro_47"/>
</dbReference>
<evidence type="ECO:0000256" key="5">
    <source>
        <dbReference type="ARBA" id="ARBA00022801"/>
    </source>
</evidence>
<dbReference type="GO" id="GO:0004571">
    <property type="term" value="F:mannosyl-oligosaccharide 1,2-alpha-mannosidase activity"/>
    <property type="evidence" value="ECO:0007669"/>
    <property type="project" value="UniProtKB-EC"/>
</dbReference>
<evidence type="ECO:0000313" key="14">
    <source>
        <dbReference type="Proteomes" id="UP000654370"/>
    </source>
</evidence>
<comment type="caution">
    <text evidence="13">The sequence shown here is derived from an EMBL/GenBank/DDBJ whole genome shotgun (WGS) entry which is preliminary data.</text>
</comment>
<evidence type="ECO:0000256" key="12">
    <source>
        <dbReference type="RuleBase" id="RU361193"/>
    </source>
</evidence>
<dbReference type="InterPro" id="IPR012341">
    <property type="entry name" value="6hp_glycosidase-like_sf"/>
</dbReference>
<dbReference type="InterPro" id="IPR036026">
    <property type="entry name" value="Seven-hairpin_glycosidases"/>
</dbReference>